<name>A0AAV4S8J2_CAEEX</name>
<feature type="transmembrane region" description="Helical" evidence="1">
    <location>
        <begin position="93"/>
        <end position="112"/>
    </location>
</feature>
<reference evidence="2 3" key="1">
    <citation type="submission" date="2021-06" db="EMBL/GenBank/DDBJ databases">
        <title>Caerostris extrusa draft genome.</title>
        <authorList>
            <person name="Kono N."/>
            <person name="Arakawa K."/>
        </authorList>
    </citation>
    <scope>NUCLEOTIDE SEQUENCE [LARGE SCALE GENOMIC DNA]</scope>
</reference>
<gene>
    <name evidence="2" type="ORF">CEXT_577991</name>
</gene>
<comment type="caution">
    <text evidence="2">The sequence shown here is derived from an EMBL/GenBank/DDBJ whole genome shotgun (WGS) entry which is preliminary data.</text>
</comment>
<organism evidence="2 3">
    <name type="scientific">Caerostris extrusa</name>
    <name type="common">Bark spider</name>
    <name type="synonym">Caerostris bankana</name>
    <dbReference type="NCBI Taxonomy" id="172846"/>
    <lineage>
        <taxon>Eukaryota</taxon>
        <taxon>Metazoa</taxon>
        <taxon>Ecdysozoa</taxon>
        <taxon>Arthropoda</taxon>
        <taxon>Chelicerata</taxon>
        <taxon>Arachnida</taxon>
        <taxon>Araneae</taxon>
        <taxon>Araneomorphae</taxon>
        <taxon>Entelegynae</taxon>
        <taxon>Araneoidea</taxon>
        <taxon>Araneidae</taxon>
        <taxon>Caerostris</taxon>
    </lineage>
</organism>
<proteinExistence type="predicted"/>
<protein>
    <submittedName>
        <fullName evidence="2">Uncharacterized protein</fullName>
    </submittedName>
</protein>
<evidence type="ECO:0000256" key="1">
    <source>
        <dbReference type="SAM" id="Phobius"/>
    </source>
</evidence>
<accession>A0AAV4S8J2</accession>
<keyword evidence="1" id="KW-1133">Transmembrane helix</keyword>
<dbReference type="EMBL" id="BPLR01009006">
    <property type="protein sequence ID" value="GIY28946.1"/>
    <property type="molecule type" value="Genomic_DNA"/>
</dbReference>
<dbReference type="Proteomes" id="UP001054945">
    <property type="component" value="Unassembled WGS sequence"/>
</dbReference>
<evidence type="ECO:0000313" key="2">
    <source>
        <dbReference type="EMBL" id="GIY28946.1"/>
    </source>
</evidence>
<keyword evidence="3" id="KW-1185">Reference proteome</keyword>
<keyword evidence="1" id="KW-0472">Membrane</keyword>
<feature type="transmembrane region" description="Helical" evidence="1">
    <location>
        <begin position="56"/>
        <end position="73"/>
    </location>
</feature>
<keyword evidence="1" id="KW-0812">Transmembrane</keyword>
<evidence type="ECO:0000313" key="3">
    <source>
        <dbReference type="Proteomes" id="UP001054945"/>
    </source>
</evidence>
<sequence length="146" mass="16754">MCRFHSREWVILQPPSFREDIYGSGSLKRGPLWGKNNSYFNFEVSIPNGRAKMCEASSWCILVKMILLCIFLAEEELGPNTITISLFTFSYSFFKLLLSFPVGICITDVLLMSVMQTSTGQKVATEFSLRHRRHGFDQKTNINKNK</sequence>
<dbReference type="AlphaFoldDB" id="A0AAV4S8J2"/>